<keyword evidence="7" id="KW-0460">Magnesium</keyword>
<keyword evidence="3" id="KW-0540">Nuclease</keyword>
<organism evidence="10">
    <name type="scientific">freshwater metagenome</name>
    <dbReference type="NCBI Taxonomy" id="449393"/>
    <lineage>
        <taxon>unclassified sequences</taxon>
        <taxon>metagenomes</taxon>
        <taxon>ecological metagenomes</taxon>
    </lineage>
</organism>
<keyword evidence="8" id="KW-0234">DNA repair</keyword>
<dbReference type="GO" id="GO:0016787">
    <property type="term" value="F:hydrolase activity"/>
    <property type="evidence" value="ECO:0007669"/>
    <property type="project" value="UniProtKB-KW"/>
</dbReference>
<dbReference type="GO" id="GO:0046872">
    <property type="term" value="F:metal ion binding"/>
    <property type="evidence" value="ECO:0007669"/>
    <property type="project" value="UniProtKB-KW"/>
</dbReference>
<dbReference type="EMBL" id="CAEZSR010000024">
    <property type="protein sequence ID" value="CAB4549820.1"/>
    <property type="molecule type" value="Genomic_DNA"/>
</dbReference>
<evidence type="ECO:0000259" key="9">
    <source>
        <dbReference type="Pfam" id="PF03372"/>
    </source>
</evidence>
<sequence length="278" mass="30501">MTWNLWWRFGPWEERAPAIAAVVAEQQPDVLCLQEVWSLEGESAAGRLAEQLGYHHALTDDPFAGHRGESRPGFHNAILSRSPLTDVVSHPLPRLDGTPGHRRALSARTTIGELTWTVVSTHLDHRFDDSALREAQAREVLHVVASLRTDPDTEPPVVVCGDFNAPPDSDEVRLLTGRRAGPIRNLVLTDSWEAVGDGPGATWRSDNPYQQATAWPNRRLDYVFVSWPRPKPLGNPAAAWLAGTAPVDGVVPSDHAAVVVDLVDRVERVRAPDDAVSS</sequence>
<evidence type="ECO:0000313" key="10">
    <source>
        <dbReference type="EMBL" id="CAB4549820.1"/>
    </source>
</evidence>
<keyword evidence="5" id="KW-0227">DNA damage</keyword>
<comment type="cofactor">
    <cofactor evidence="2">
        <name>Mg(2+)</name>
        <dbReference type="ChEBI" id="CHEBI:18420"/>
    </cofactor>
</comment>
<dbReference type="SUPFAM" id="SSF56219">
    <property type="entry name" value="DNase I-like"/>
    <property type="match status" value="1"/>
</dbReference>
<dbReference type="AlphaFoldDB" id="A0A6J6CE81"/>
<dbReference type="GO" id="GO:0004518">
    <property type="term" value="F:nuclease activity"/>
    <property type="evidence" value="ECO:0007669"/>
    <property type="project" value="UniProtKB-KW"/>
</dbReference>
<evidence type="ECO:0000256" key="4">
    <source>
        <dbReference type="ARBA" id="ARBA00022723"/>
    </source>
</evidence>
<evidence type="ECO:0000256" key="2">
    <source>
        <dbReference type="ARBA" id="ARBA00001946"/>
    </source>
</evidence>
<proteinExistence type="predicted"/>
<feature type="domain" description="Endonuclease/exonuclease/phosphatase" evidence="9">
    <location>
        <begin position="1"/>
        <end position="255"/>
    </location>
</feature>
<dbReference type="GO" id="GO:0006281">
    <property type="term" value="P:DNA repair"/>
    <property type="evidence" value="ECO:0007669"/>
    <property type="project" value="UniProtKB-KW"/>
</dbReference>
<reference evidence="10" key="1">
    <citation type="submission" date="2020-05" db="EMBL/GenBank/DDBJ databases">
        <authorList>
            <person name="Chiriac C."/>
            <person name="Salcher M."/>
            <person name="Ghai R."/>
            <person name="Kavagutti S V."/>
        </authorList>
    </citation>
    <scope>NUCLEOTIDE SEQUENCE</scope>
</reference>
<dbReference type="PANTHER" id="PTHR15822">
    <property type="entry name" value="TRAF AND TNF RECEPTOR-ASSOCIATED PROTEIN"/>
    <property type="match status" value="1"/>
</dbReference>
<dbReference type="InterPro" id="IPR036691">
    <property type="entry name" value="Endo/exonu/phosph_ase_sf"/>
</dbReference>
<evidence type="ECO:0000256" key="7">
    <source>
        <dbReference type="ARBA" id="ARBA00022842"/>
    </source>
</evidence>
<evidence type="ECO:0000256" key="8">
    <source>
        <dbReference type="ARBA" id="ARBA00023204"/>
    </source>
</evidence>
<accession>A0A6J6CE81</accession>
<evidence type="ECO:0000256" key="1">
    <source>
        <dbReference type="ARBA" id="ARBA00001936"/>
    </source>
</evidence>
<evidence type="ECO:0000256" key="6">
    <source>
        <dbReference type="ARBA" id="ARBA00022801"/>
    </source>
</evidence>
<evidence type="ECO:0000256" key="5">
    <source>
        <dbReference type="ARBA" id="ARBA00022763"/>
    </source>
</evidence>
<keyword evidence="6" id="KW-0378">Hydrolase</keyword>
<dbReference type="Gene3D" id="3.60.10.10">
    <property type="entry name" value="Endonuclease/exonuclease/phosphatase"/>
    <property type="match status" value="1"/>
</dbReference>
<gene>
    <name evidence="10" type="ORF">UFOPK1493_00964</name>
</gene>
<keyword evidence="4" id="KW-0479">Metal-binding</keyword>
<dbReference type="InterPro" id="IPR005135">
    <property type="entry name" value="Endo/exonuclease/phosphatase"/>
</dbReference>
<protein>
    <submittedName>
        <fullName evidence="10">Unannotated protein</fullName>
    </submittedName>
</protein>
<evidence type="ECO:0000256" key="3">
    <source>
        <dbReference type="ARBA" id="ARBA00022722"/>
    </source>
</evidence>
<dbReference type="PANTHER" id="PTHR15822:SF4">
    <property type="entry name" value="TYROSYL-DNA PHOSPHODIESTERASE 2"/>
    <property type="match status" value="1"/>
</dbReference>
<dbReference type="InterPro" id="IPR051547">
    <property type="entry name" value="TDP2-like"/>
</dbReference>
<name>A0A6J6CE81_9ZZZZ</name>
<dbReference type="Pfam" id="PF03372">
    <property type="entry name" value="Exo_endo_phos"/>
    <property type="match status" value="1"/>
</dbReference>
<comment type="cofactor">
    <cofactor evidence="1">
        <name>Mn(2+)</name>
        <dbReference type="ChEBI" id="CHEBI:29035"/>
    </cofactor>
</comment>